<accession>A0ABR8FKK9</accession>
<proteinExistence type="predicted"/>
<dbReference type="RefSeq" id="WP_190718949.1">
    <property type="nucleotide sequence ID" value="NZ_JACJST010000027.1"/>
</dbReference>
<protein>
    <submittedName>
        <fullName evidence="1">Uncharacterized protein</fullName>
    </submittedName>
</protein>
<keyword evidence="2" id="KW-1185">Reference proteome</keyword>
<organism evidence="1 2">
    <name type="scientific">Anabaena lutea FACHB-196</name>
    <dbReference type="NCBI Taxonomy" id="2692881"/>
    <lineage>
        <taxon>Bacteria</taxon>
        <taxon>Bacillati</taxon>
        <taxon>Cyanobacteriota</taxon>
        <taxon>Cyanophyceae</taxon>
        <taxon>Nostocales</taxon>
        <taxon>Nostocaceae</taxon>
        <taxon>Anabaena</taxon>
    </lineage>
</organism>
<dbReference type="EMBL" id="JACJST010000027">
    <property type="protein sequence ID" value="MBD2570673.1"/>
    <property type="molecule type" value="Genomic_DNA"/>
</dbReference>
<evidence type="ECO:0000313" key="1">
    <source>
        <dbReference type="EMBL" id="MBD2570673.1"/>
    </source>
</evidence>
<name>A0ABR8FKK9_9NOST</name>
<evidence type="ECO:0000313" key="2">
    <source>
        <dbReference type="Proteomes" id="UP000640531"/>
    </source>
</evidence>
<gene>
    <name evidence="1" type="ORF">H6G59_22810</name>
</gene>
<sequence length="78" mass="9052">MSNSNISKQFAICIKNDKYPASLETRKIYEILPDEKASQHHQIRVIDESGEDYLYPSSYFILLQLPTENRELLALFSS</sequence>
<dbReference type="Proteomes" id="UP000640531">
    <property type="component" value="Unassembled WGS sequence"/>
</dbReference>
<comment type="caution">
    <text evidence="1">The sequence shown here is derived from an EMBL/GenBank/DDBJ whole genome shotgun (WGS) entry which is preliminary data.</text>
</comment>
<reference evidence="1 2" key="1">
    <citation type="journal article" date="2020" name="ISME J.">
        <title>Comparative genomics reveals insights into cyanobacterial evolution and habitat adaptation.</title>
        <authorList>
            <person name="Chen M.Y."/>
            <person name="Teng W.K."/>
            <person name="Zhao L."/>
            <person name="Hu C.X."/>
            <person name="Zhou Y.K."/>
            <person name="Han B.P."/>
            <person name="Song L.R."/>
            <person name="Shu W.S."/>
        </authorList>
    </citation>
    <scope>NUCLEOTIDE SEQUENCE [LARGE SCALE GENOMIC DNA]</scope>
    <source>
        <strain evidence="1 2">FACHB-196</strain>
    </source>
</reference>